<sequence length="92" mass="9958">MHSSVETVSVKLNLEPALSDVQLGKGVVAVLEDVRELDSATKNDDGKLIVKTGAPGLPLVPDHKYRVSVYCNYNEFLGESQPIAKGDLTLTY</sequence>
<name>W9J9I7_FUSOX</name>
<accession>W9J9I7</accession>
<dbReference type="AlphaFoldDB" id="W9J9I7"/>
<proteinExistence type="predicted"/>
<reference evidence="1" key="1">
    <citation type="submission" date="2011-06" db="EMBL/GenBank/DDBJ databases">
        <title>The Genome Sequence of Fusarium oxysporum Fo47.</title>
        <authorList>
            <consortium name="The Broad Institute Genome Sequencing Platform"/>
            <person name="Ma L.-J."/>
            <person name="Gale L.R."/>
            <person name="Schwartz D.C."/>
            <person name="Zhou S."/>
            <person name="Corby-Kistler H."/>
            <person name="Young S.K."/>
            <person name="Zeng Q."/>
            <person name="Gargeya S."/>
            <person name="Fitzgerald M."/>
            <person name="Haas B."/>
            <person name="Abouelleil A."/>
            <person name="Alvarado L."/>
            <person name="Arachchi H.M."/>
            <person name="Berlin A."/>
            <person name="Brown A."/>
            <person name="Chapman S.B."/>
            <person name="Chen Z."/>
            <person name="Dunbar C."/>
            <person name="Freedman E."/>
            <person name="Gearin G."/>
            <person name="Gellesch M."/>
            <person name="Goldberg J."/>
            <person name="Griggs A."/>
            <person name="Gujja S."/>
            <person name="Heiman D."/>
            <person name="Howarth C."/>
            <person name="Larson L."/>
            <person name="Lui A."/>
            <person name="MacDonald P.J.P."/>
            <person name="Mehta T."/>
            <person name="Montmayeur A."/>
            <person name="Murphy C."/>
            <person name="Neiman D."/>
            <person name="Pearson M."/>
            <person name="Priest M."/>
            <person name="Roberts A."/>
            <person name="Saif S."/>
            <person name="Shea T."/>
            <person name="Shenoy N."/>
            <person name="Sisk P."/>
            <person name="Stolte C."/>
            <person name="Sykes S."/>
            <person name="Wortman J."/>
            <person name="Nusbaum C."/>
            <person name="Birren B."/>
        </authorList>
    </citation>
    <scope>NUCLEOTIDE SEQUENCE [LARGE SCALE GENOMIC DNA]</scope>
    <source>
        <strain evidence="1">Fo47</strain>
    </source>
</reference>
<dbReference type="Proteomes" id="UP000030766">
    <property type="component" value="Unassembled WGS sequence"/>
</dbReference>
<dbReference type="EMBL" id="JH717922">
    <property type="protein sequence ID" value="EWZ28526.1"/>
    <property type="molecule type" value="Genomic_DNA"/>
</dbReference>
<protein>
    <submittedName>
        <fullName evidence="1">Uncharacterized protein</fullName>
    </submittedName>
</protein>
<dbReference type="HOGENOM" id="CLU_2413367_0_0_1"/>
<reference evidence="1" key="2">
    <citation type="submission" date="2012-06" db="EMBL/GenBank/DDBJ databases">
        <title>Annotation of the Genome Sequence of Fusarium oxysporum Fo47.</title>
        <authorList>
            <consortium name="The Broad Institute Genomics Platform"/>
            <person name="Ma L.-J."/>
            <person name="Corby-Kistler H."/>
            <person name="Broz K."/>
            <person name="Gale L.R."/>
            <person name="Jonkers W."/>
            <person name="O'Donnell K."/>
            <person name="Ploetz R."/>
            <person name="Steinberg C."/>
            <person name="Schwartz D.C."/>
            <person name="VanEtten H."/>
            <person name="Zhou S."/>
            <person name="Young S.K."/>
            <person name="Zeng Q."/>
            <person name="Gargeya S."/>
            <person name="Fitzgerald M."/>
            <person name="Abouelleil A."/>
            <person name="Alvarado L."/>
            <person name="Chapman S.B."/>
            <person name="Gainer-Dewar J."/>
            <person name="Goldberg J."/>
            <person name="Griggs A."/>
            <person name="Gujja S."/>
            <person name="Hansen M."/>
            <person name="Howarth C."/>
            <person name="Imamovic A."/>
            <person name="Ireland A."/>
            <person name="Larimer J."/>
            <person name="McCowan C."/>
            <person name="Murphy C."/>
            <person name="Pearson M."/>
            <person name="Poon T.W."/>
            <person name="Priest M."/>
            <person name="Roberts A."/>
            <person name="Saif S."/>
            <person name="Shea T."/>
            <person name="Sykes S."/>
            <person name="Wortman J."/>
            <person name="Nusbaum C."/>
            <person name="Birren B."/>
        </authorList>
    </citation>
    <scope>NUCLEOTIDE SEQUENCE</scope>
    <source>
        <strain evidence="1">Fo47</strain>
    </source>
</reference>
<dbReference type="VEuPathDB" id="FungiDB:FOZG_17739"/>
<evidence type="ECO:0000313" key="1">
    <source>
        <dbReference type="EMBL" id="EWZ28526.1"/>
    </source>
</evidence>
<gene>
    <name evidence="1" type="ORF">FOZG_17739</name>
</gene>
<organism evidence="1">
    <name type="scientific">Fusarium oxysporum Fo47</name>
    <dbReference type="NCBI Taxonomy" id="660027"/>
    <lineage>
        <taxon>Eukaryota</taxon>
        <taxon>Fungi</taxon>
        <taxon>Dikarya</taxon>
        <taxon>Ascomycota</taxon>
        <taxon>Pezizomycotina</taxon>
        <taxon>Sordariomycetes</taxon>
        <taxon>Hypocreomycetidae</taxon>
        <taxon>Hypocreales</taxon>
        <taxon>Nectriaceae</taxon>
        <taxon>Fusarium</taxon>
        <taxon>Fusarium oxysporum species complex</taxon>
    </lineage>
</organism>